<evidence type="ECO:0000256" key="3">
    <source>
        <dbReference type="ARBA" id="ARBA00022801"/>
    </source>
</evidence>
<name>A0ABT0D787_9HYPH</name>
<dbReference type="Pfam" id="PF00580">
    <property type="entry name" value="UvrD-helicase"/>
    <property type="match status" value="1"/>
</dbReference>
<evidence type="ECO:0000256" key="1">
    <source>
        <dbReference type="ARBA" id="ARBA00009922"/>
    </source>
</evidence>
<protein>
    <recommendedName>
        <fullName evidence="8">DNA 3'-5' helicase</fullName>
        <ecNumber evidence="8">5.6.2.4</ecNumber>
    </recommendedName>
</protein>
<dbReference type="InterPro" id="IPR013986">
    <property type="entry name" value="DExx_box_DNA_helicase_dom_sf"/>
</dbReference>
<sequence>MAALPQSITASGDALETALPGYLQRLNPDQRRAVEFGVTPGAAGMAGAPLLIIAGAGSGKTNTLAHRVAHLVVNGVDPRRILLLTFSRRAAAEMCRRVERIAAAALGPKASVLSEGLTFAGTFHAVGARLLRDYAAHIGLDPAFTIHDREDSADLMNLVRHEMGFSKTEKRFPAKGTCLSIYSRVVNAQAPLAAILASAFPWSVGWEAELKTLFAAYVEAKQRQNVLDYDDLLLYWAQMVGEPSLAAEIGGRFDHVLVDEYQDTNRLQASILLGLKPDGRGLAVVGDDAQSIYSFRAAEIRNILDFPGHFTPRAAVVTLDRNYRSTQPILAAANAVIAEASERYAKELWSERASVERPQIVTVRDEIEQANFVASEVLAAREAGLALKSQAVLFRASHHSGPLEVELTRRNIPFVKFGGLKFLDAAHVKDVLAVLRFAENPRDRAAGFRVLQLLPGIGPASARRMVDAVSAVGALVPALEAQTPPPRSGEDWPGFLDLLRRLGSRAAGWPAEIDQVREWYGPHLERLHEDAATRQADLVQLAQIATGYASRERFLTELTLDPPDATSGRAADPLLDEDYLILSTIHSAKGQEWKSVHVLNVVDGCMPSDLAVGSAKDIEEERRLLYVAMTRAKDHLHLIVPQRFFTHGQSSRGDRHVYASRTRFIPSPLLRHFSARLWPEPVESGSATAPSEGPRIDVRARLRSMWS</sequence>
<evidence type="ECO:0000256" key="6">
    <source>
        <dbReference type="ARBA" id="ARBA00023235"/>
    </source>
</evidence>
<evidence type="ECO:0000256" key="10">
    <source>
        <dbReference type="PROSITE-ProRule" id="PRU00560"/>
    </source>
</evidence>
<dbReference type="RefSeq" id="WP_247026255.1">
    <property type="nucleotide sequence ID" value="NZ_JALKCH010000002.1"/>
</dbReference>
<dbReference type="EMBL" id="JALKCH010000002">
    <property type="protein sequence ID" value="MCK0195810.1"/>
    <property type="molecule type" value="Genomic_DNA"/>
</dbReference>
<dbReference type="InterPro" id="IPR014017">
    <property type="entry name" value="DNA_helicase_UvrD-like_C"/>
</dbReference>
<evidence type="ECO:0000256" key="2">
    <source>
        <dbReference type="ARBA" id="ARBA00022741"/>
    </source>
</evidence>
<evidence type="ECO:0000259" key="12">
    <source>
        <dbReference type="PROSITE" id="PS51217"/>
    </source>
</evidence>
<evidence type="ECO:0000256" key="4">
    <source>
        <dbReference type="ARBA" id="ARBA00022806"/>
    </source>
</evidence>
<dbReference type="Gene3D" id="1.10.10.160">
    <property type="match status" value="1"/>
</dbReference>
<feature type="domain" description="UvrD-like helicase C-terminal" evidence="12">
    <location>
        <begin position="327"/>
        <end position="590"/>
    </location>
</feature>
<keyword evidence="5 10" id="KW-0067">ATP-binding</keyword>
<feature type="domain" description="UvrD-like helicase ATP-binding" evidence="11">
    <location>
        <begin position="33"/>
        <end position="326"/>
    </location>
</feature>
<comment type="caution">
    <text evidence="13">The sequence shown here is derived from an EMBL/GenBank/DDBJ whole genome shotgun (WGS) entry which is preliminary data.</text>
</comment>
<dbReference type="CDD" id="cd17932">
    <property type="entry name" value="DEXQc_UvrD"/>
    <property type="match status" value="1"/>
</dbReference>
<keyword evidence="14" id="KW-1185">Reference proteome</keyword>
<evidence type="ECO:0000256" key="5">
    <source>
        <dbReference type="ARBA" id="ARBA00022840"/>
    </source>
</evidence>
<comment type="similarity">
    <text evidence="1">Belongs to the helicase family. UvrD subfamily.</text>
</comment>
<dbReference type="PROSITE" id="PS51198">
    <property type="entry name" value="UVRD_HELICASE_ATP_BIND"/>
    <property type="match status" value="1"/>
</dbReference>
<dbReference type="Gene3D" id="3.40.50.300">
    <property type="entry name" value="P-loop containing nucleotide triphosphate hydrolases"/>
    <property type="match status" value="2"/>
</dbReference>
<dbReference type="InterPro" id="IPR000212">
    <property type="entry name" value="DNA_helicase_UvrD/REP"/>
</dbReference>
<evidence type="ECO:0000256" key="9">
    <source>
        <dbReference type="ARBA" id="ARBA00048988"/>
    </source>
</evidence>
<dbReference type="GO" id="GO:0004386">
    <property type="term" value="F:helicase activity"/>
    <property type="evidence" value="ECO:0007669"/>
    <property type="project" value="UniProtKB-KW"/>
</dbReference>
<evidence type="ECO:0000313" key="13">
    <source>
        <dbReference type="EMBL" id="MCK0195810.1"/>
    </source>
</evidence>
<feature type="binding site" evidence="10">
    <location>
        <begin position="54"/>
        <end position="61"/>
    </location>
    <ligand>
        <name>ATP</name>
        <dbReference type="ChEBI" id="CHEBI:30616"/>
    </ligand>
</feature>
<proteinExistence type="inferred from homology"/>
<gene>
    <name evidence="13" type="ORF">MWN34_02695</name>
</gene>
<keyword evidence="3 10" id="KW-0378">Hydrolase</keyword>
<organism evidence="13 14">
    <name type="scientific">Ancylobacter crimeensis</name>
    <dbReference type="NCBI Taxonomy" id="2579147"/>
    <lineage>
        <taxon>Bacteria</taxon>
        <taxon>Pseudomonadati</taxon>
        <taxon>Pseudomonadota</taxon>
        <taxon>Alphaproteobacteria</taxon>
        <taxon>Hyphomicrobiales</taxon>
        <taxon>Xanthobacteraceae</taxon>
        <taxon>Ancylobacter</taxon>
    </lineage>
</organism>
<dbReference type="PANTHER" id="PTHR11070">
    <property type="entry name" value="UVRD / RECB / PCRA DNA HELICASE FAMILY MEMBER"/>
    <property type="match status" value="1"/>
</dbReference>
<evidence type="ECO:0000256" key="7">
    <source>
        <dbReference type="ARBA" id="ARBA00034617"/>
    </source>
</evidence>
<evidence type="ECO:0000259" key="11">
    <source>
        <dbReference type="PROSITE" id="PS51198"/>
    </source>
</evidence>
<keyword evidence="2 10" id="KW-0547">Nucleotide-binding</keyword>
<evidence type="ECO:0000256" key="8">
    <source>
        <dbReference type="ARBA" id="ARBA00034808"/>
    </source>
</evidence>
<dbReference type="Gene3D" id="1.10.486.10">
    <property type="entry name" value="PCRA, domain 4"/>
    <property type="match status" value="1"/>
</dbReference>
<keyword evidence="4 10" id="KW-0347">Helicase</keyword>
<reference evidence="13 14" key="1">
    <citation type="submission" date="2022-04" db="EMBL/GenBank/DDBJ databases">
        <authorList>
            <person name="Grouzdev D.S."/>
            <person name="Pantiukh K.S."/>
            <person name="Krutkina M.S."/>
        </authorList>
    </citation>
    <scope>NUCLEOTIDE SEQUENCE [LARGE SCALE GENOMIC DNA]</scope>
    <source>
        <strain evidence="13 14">6x-1</strain>
    </source>
</reference>
<dbReference type="PANTHER" id="PTHR11070:SF3">
    <property type="entry name" value="DNA 3'-5' HELICASE"/>
    <property type="match status" value="1"/>
</dbReference>
<dbReference type="InterPro" id="IPR014016">
    <property type="entry name" value="UvrD-like_ATP-bd"/>
</dbReference>
<dbReference type="EC" id="5.6.2.4" evidence="8"/>
<accession>A0ABT0D787</accession>
<dbReference type="PROSITE" id="PS51217">
    <property type="entry name" value="UVRD_HELICASE_CTER"/>
    <property type="match status" value="1"/>
</dbReference>
<comment type="catalytic activity">
    <reaction evidence="7">
        <text>Couples ATP hydrolysis with the unwinding of duplex DNA by translocating in the 3'-5' direction.</text>
        <dbReference type="EC" id="5.6.2.4"/>
    </reaction>
</comment>
<dbReference type="Pfam" id="PF13361">
    <property type="entry name" value="UvrD_C"/>
    <property type="match status" value="2"/>
</dbReference>
<comment type="catalytic activity">
    <reaction evidence="9">
        <text>ATP + H2O = ADP + phosphate + H(+)</text>
        <dbReference type="Rhea" id="RHEA:13065"/>
        <dbReference type="ChEBI" id="CHEBI:15377"/>
        <dbReference type="ChEBI" id="CHEBI:15378"/>
        <dbReference type="ChEBI" id="CHEBI:30616"/>
        <dbReference type="ChEBI" id="CHEBI:43474"/>
        <dbReference type="ChEBI" id="CHEBI:456216"/>
        <dbReference type="EC" id="5.6.2.4"/>
    </reaction>
</comment>
<keyword evidence="6" id="KW-0413">Isomerase</keyword>
<dbReference type="SUPFAM" id="SSF52540">
    <property type="entry name" value="P-loop containing nucleoside triphosphate hydrolases"/>
    <property type="match status" value="1"/>
</dbReference>
<dbReference type="InterPro" id="IPR027417">
    <property type="entry name" value="P-loop_NTPase"/>
</dbReference>
<evidence type="ECO:0000313" key="14">
    <source>
        <dbReference type="Proteomes" id="UP001203284"/>
    </source>
</evidence>
<dbReference type="Proteomes" id="UP001203284">
    <property type="component" value="Unassembled WGS sequence"/>
</dbReference>